<keyword evidence="2" id="KW-1185">Reference proteome</keyword>
<name>A0A918EAR5_9ACTN</name>
<organism evidence="1 2">
    <name type="scientific">Nonomuraea glycinis</name>
    <dbReference type="NCBI Taxonomy" id="2047744"/>
    <lineage>
        <taxon>Bacteria</taxon>
        <taxon>Bacillati</taxon>
        <taxon>Actinomycetota</taxon>
        <taxon>Actinomycetes</taxon>
        <taxon>Streptosporangiales</taxon>
        <taxon>Streptosporangiaceae</taxon>
        <taxon>Nonomuraea</taxon>
    </lineage>
</organism>
<evidence type="ECO:0000313" key="1">
    <source>
        <dbReference type="EMBL" id="GGP17695.1"/>
    </source>
</evidence>
<gene>
    <name evidence="1" type="ORF">GCM10012278_87170</name>
</gene>
<accession>A0A918EAR5</accession>
<dbReference type="Proteomes" id="UP000660745">
    <property type="component" value="Unassembled WGS sequence"/>
</dbReference>
<reference evidence="1" key="2">
    <citation type="submission" date="2020-09" db="EMBL/GenBank/DDBJ databases">
        <authorList>
            <person name="Sun Q."/>
            <person name="Zhou Y."/>
        </authorList>
    </citation>
    <scope>NUCLEOTIDE SEQUENCE</scope>
    <source>
        <strain evidence="1">CGMCC 4.7430</strain>
    </source>
</reference>
<protein>
    <submittedName>
        <fullName evidence="1">Uncharacterized protein</fullName>
    </submittedName>
</protein>
<dbReference type="EMBL" id="BMNK01000025">
    <property type="protein sequence ID" value="GGP17695.1"/>
    <property type="molecule type" value="Genomic_DNA"/>
</dbReference>
<comment type="caution">
    <text evidence="1">The sequence shown here is derived from an EMBL/GenBank/DDBJ whole genome shotgun (WGS) entry which is preliminary data.</text>
</comment>
<evidence type="ECO:0000313" key="2">
    <source>
        <dbReference type="Proteomes" id="UP000660745"/>
    </source>
</evidence>
<sequence>MSAPPSLLDSAERWSSVTRKRTVHRRCSPETNLKAQPITIWTQHKGVPRLPRQRGQPLLRLPWIIKAEAAAERTTSLPRQRYLHGRAARLTSSIAKLRNS</sequence>
<dbReference type="AlphaFoldDB" id="A0A918EAR5"/>
<reference evidence="1" key="1">
    <citation type="journal article" date="2014" name="Int. J. Syst. Evol. Microbiol.">
        <title>Complete genome sequence of Corynebacterium casei LMG S-19264T (=DSM 44701T), isolated from a smear-ripened cheese.</title>
        <authorList>
            <consortium name="US DOE Joint Genome Institute (JGI-PGF)"/>
            <person name="Walter F."/>
            <person name="Albersmeier A."/>
            <person name="Kalinowski J."/>
            <person name="Ruckert C."/>
        </authorList>
    </citation>
    <scope>NUCLEOTIDE SEQUENCE</scope>
    <source>
        <strain evidence="1">CGMCC 4.7430</strain>
    </source>
</reference>
<proteinExistence type="predicted"/>